<sequence length="158" mass="18132">MLVVQHQWRRWSVSGGQIALPGAQDVDLPARKAFGWGQDFDYSEEPARCSRLRLEPRPGALWRPLEWRGGAREIEIGLHRPGGLRSSWEKAYHSPDWLFTLKSGRTARVQWNGRFGPRPGIGPCFEDHVYRIGVGDPDPAMFRDRAPDITHERLHLRS</sequence>
<keyword evidence="2" id="KW-1185">Reference proteome</keyword>
<dbReference type="RefSeq" id="WP_284223482.1">
    <property type="nucleotide sequence ID" value="NZ_BSOY01000082.1"/>
</dbReference>
<proteinExistence type="predicted"/>
<dbReference type="EMBL" id="BSOY01000082">
    <property type="protein sequence ID" value="GLS02607.1"/>
    <property type="molecule type" value="Genomic_DNA"/>
</dbReference>
<name>A0ABQ6BMB8_9CAUL</name>
<protein>
    <recommendedName>
        <fullName evidence="3">Beta-galactosidase</fullName>
    </recommendedName>
</protein>
<gene>
    <name evidence="1" type="ORF">GCM10007859_26350</name>
</gene>
<comment type="caution">
    <text evidence="1">The sequence shown here is derived from an EMBL/GenBank/DDBJ whole genome shotgun (WGS) entry which is preliminary data.</text>
</comment>
<reference evidence="2" key="1">
    <citation type="journal article" date="2019" name="Int. J. Syst. Evol. Microbiol.">
        <title>The Global Catalogue of Microorganisms (GCM) 10K type strain sequencing project: providing services to taxonomists for standard genome sequencing and annotation.</title>
        <authorList>
            <consortium name="The Broad Institute Genomics Platform"/>
            <consortium name="The Broad Institute Genome Sequencing Center for Infectious Disease"/>
            <person name="Wu L."/>
            <person name="Ma J."/>
        </authorList>
    </citation>
    <scope>NUCLEOTIDE SEQUENCE [LARGE SCALE GENOMIC DNA]</scope>
    <source>
        <strain evidence="2">NBRC 110107</strain>
    </source>
</reference>
<evidence type="ECO:0000313" key="2">
    <source>
        <dbReference type="Proteomes" id="UP001156921"/>
    </source>
</evidence>
<evidence type="ECO:0008006" key="3">
    <source>
        <dbReference type="Google" id="ProtNLM"/>
    </source>
</evidence>
<organism evidence="1 2">
    <name type="scientific">Brevundimonas denitrificans</name>
    <dbReference type="NCBI Taxonomy" id="1443434"/>
    <lineage>
        <taxon>Bacteria</taxon>
        <taxon>Pseudomonadati</taxon>
        <taxon>Pseudomonadota</taxon>
        <taxon>Alphaproteobacteria</taxon>
        <taxon>Caulobacterales</taxon>
        <taxon>Caulobacteraceae</taxon>
        <taxon>Brevundimonas</taxon>
    </lineage>
</organism>
<dbReference type="Proteomes" id="UP001156921">
    <property type="component" value="Unassembled WGS sequence"/>
</dbReference>
<evidence type="ECO:0000313" key="1">
    <source>
        <dbReference type="EMBL" id="GLS02607.1"/>
    </source>
</evidence>
<accession>A0ABQ6BMB8</accession>